<dbReference type="CDD" id="cd17932">
    <property type="entry name" value="DEXQc_UvrD"/>
    <property type="match status" value="1"/>
</dbReference>
<evidence type="ECO:0000256" key="6">
    <source>
        <dbReference type="ARBA" id="ARBA00023235"/>
    </source>
</evidence>
<keyword evidence="3 10" id="KW-0378">Hydrolase</keyword>
<evidence type="ECO:0000256" key="4">
    <source>
        <dbReference type="ARBA" id="ARBA00022806"/>
    </source>
</evidence>
<evidence type="ECO:0000313" key="15">
    <source>
        <dbReference type="Proteomes" id="UP000317648"/>
    </source>
</evidence>
<evidence type="ECO:0000256" key="10">
    <source>
        <dbReference type="PROSITE-ProRule" id="PRU00560"/>
    </source>
</evidence>
<dbReference type="RefSeq" id="WP_145054996.1">
    <property type="nucleotide sequence ID" value="NZ_CP036433.1"/>
</dbReference>
<evidence type="ECO:0000256" key="1">
    <source>
        <dbReference type="ARBA" id="ARBA00009922"/>
    </source>
</evidence>
<dbReference type="GO" id="GO:0016887">
    <property type="term" value="F:ATP hydrolysis activity"/>
    <property type="evidence" value="ECO:0007669"/>
    <property type="project" value="RHEA"/>
</dbReference>
<dbReference type="Pfam" id="PF00580">
    <property type="entry name" value="UvrD-helicase"/>
    <property type="match status" value="1"/>
</dbReference>
<evidence type="ECO:0000259" key="13">
    <source>
        <dbReference type="PROSITE" id="PS51217"/>
    </source>
</evidence>
<evidence type="ECO:0000313" key="14">
    <source>
        <dbReference type="EMBL" id="QDU96358.1"/>
    </source>
</evidence>
<evidence type="ECO:0000256" key="8">
    <source>
        <dbReference type="ARBA" id="ARBA00034808"/>
    </source>
</evidence>
<keyword evidence="15" id="KW-1185">Reference proteome</keyword>
<keyword evidence="6" id="KW-0413">Isomerase</keyword>
<name>A0A518DWZ2_9BACT</name>
<dbReference type="Gene3D" id="1.10.486.10">
    <property type="entry name" value="PCRA, domain 4"/>
    <property type="match status" value="1"/>
</dbReference>
<dbReference type="GO" id="GO:0000725">
    <property type="term" value="P:recombinational repair"/>
    <property type="evidence" value="ECO:0007669"/>
    <property type="project" value="TreeGrafter"/>
</dbReference>
<dbReference type="PROSITE" id="PS51198">
    <property type="entry name" value="UVRD_HELICASE_ATP_BIND"/>
    <property type="match status" value="1"/>
</dbReference>
<evidence type="ECO:0000256" key="3">
    <source>
        <dbReference type="ARBA" id="ARBA00022801"/>
    </source>
</evidence>
<reference evidence="14 15" key="1">
    <citation type="submission" date="2019-02" db="EMBL/GenBank/DDBJ databases">
        <title>Deep-cultivation of Planctomycetes and their phenomic and genomic characterization uncovers novel biology.</title>
        <authorList>
            <person name="Wiegand S."/>
            <person name="Jogler M."/>
            <person name="Boedeker C."/>
            <person name="Pinto D."/>
            <person name="Vollmers J."/>
            <person name="Rivas-Marin E."/>
            <person name="Kohn T."/>
            <person name="Peeters S.H."/>
            <person name="Heuer A."/>
            <person name="Rast P."/>
            <person name="Oberbeckmann S."/>
            <person name="Bunk B."/>
            <person name="Jeske O."/>
            <person name="Meyerdierks A."/>
            <person name="Storesund J.E."/>
            <person name="Kallscheuer N."/>
            <person name="Luecker S."/>
            <person name="Lage O.M."/>
            <person name="Pohl T."/>
            <person name="Merkel B.J."/>
            <person name="Hornburger P."/>
            <person name="Mueller R.-W."/>
            <person name="Bruemmer F."/>
            <person name="Labrenz M."/>
            <person name="Spormann A.M."/>
            <person name="Op den Camp H."/>
            <person name="Overmann J."/>
            <person name="Amann R."/>
            <person name="Jetten M.S.M."/>
            <person name="Mascher T."/>
            <person name="Medema M.H."/>
            <person name="Devos D.P."/>
            <person name="Kaster A.-K."/>
            <person name="Ovreas L."/>
            <person name="Rohde M."/>
            <person name="Galperin M.Y."/>
            <person name="Jogler C."/>
        </authorList>
    </citation>
    <scope>NUCLEOTIDE SEQUENCE [LARGE SCALE GENOMIC DNA]</scope>
    <source>
        <strain evidence="14 15">Pla85_3_4</strain>
    </source>
</reference>
<gene>
    <name evidence="14" type="primary">pcrA_1</name>
    <name evidence="14" type="ORF">Pla8534_41780</name>
</gene>
<sequence>MSHDLNPAQRQAVETLSGPLLVLAGAGTGKTRVVTYRIAALIRSGIAPERILAVTFTNKAAAEMQERVAKLLGKRKEKPKVSTFHSHCVFILRQHISKLGYPAKFAIYDGGDQESLARTVLREIRVSNEMMRPGDLLRKISNWKSAAIRPAEAASLAETDKEHLAAMGYRRYQKALKLSGAVDFDDLLLLTEDLFREHADVREKEAGRFDHLLVDEYQDTNGTQYRIVKALAKDHRNLCVVGDDDQSIYGWRGAEVEHILKFARDWSDAVEVRLEENYRSTAEILNAANTLIAYNKKRHDKILRPARAGGEKPRINQHKDETEEAKAVVADIQRLLTDPHWSARDVAVLFRTNEQPRPFETEMRRVKIPYVVVGGMSFFDRKEVRDILAYLRLLVMQQDEVSLLRIMNTPARGIGQGSVENLMKTAVSQAKTIWEIISNPGLKPQLPAAADKGVNDLVGLIRHFGKLAETSSLVDTARGLIAKIRYEDEIRRRHPEPNDQESRIAAVEEVVNAIGAYESRSKKPTLAGFLEETALGGREFDNEKDKQLRRNAVVLMTLHAAKGLEFPHVYMVGMEEGILPHHRAVKLEMESDAIDEERRLCYVGVTRAQDRLTLSMARTRMKWGKPRETTPSRFLYEIIGKADNAHRIAARSSGSRPTGRGAARKRPPG</sequence>
<dbReference type="SUPFAM" id="SSF52540">
    <property type="entry name" value="P-loop containing nucleoside triphosphate hydrolases"/>
    <property type="match status" value="1"/>
</dbReference>
<dbReference type="AlphaFoldDB" id="A0A518DWZ2"/>
<dbReference type="GO" id="GO:0043138">
    <property type="term" value="F:3'-5' DNA helicase activity"/>
    <property type="evidence" value="ECO:0007669"/>
    <property type="project" value="UniProtKB-EC"/>
</dbReference>
<dbReference type="EMBL" id="CP036433">
    <property type="protein sequence ID" value="QDU96358.1"/>
    <property type="molecule type" value="Genomic_DNA"/>
</dbReference>
<keyword evidence="2 10" id="KW-0547">Nucleotide-binding</keyword>
<dbReference type="Gene3D" id="3.40.50.300">
    <property type="entry name" value="P-loop containing nucleotide triphosphate hydrolases"/>
    <property type="match status" value="2"/>
</dbReference>
<comment type="catalytic activity">
    <reaction evidence="9">
        <text>ATP + H2O = ADP + phosphate + H(+)</text>
        <dbReference type="Rhea" id="RHEA:13065"/>
        <dbReference type="ChEBI" id="CHEBI:15377"/>
        <dbReference type="ChEBI" id="CHEBI:15378"/>
        <dbReference type="ChEBI" id="CHEBI:30616"/>
        <dbReference type="ChEBI" id="CHEBI:43474"/>
        <dbReference type="ChEBI" id="CHEBI:456216"/>
        <dbReference type="EC" id="5.6.2.4"/>
    </reaction>
</comment>
<dbReference type="InterPro" id="IPR027417">
    <property type="entry name" value="P-loop_NTPase"/>
</dbReference>
<dbReference type="Pfam" id="PF13361">
    <property type="entry name" value="UvrD_C"/>
    <property type="match status" value="1"/>
</dbReference>
<keyword evidence="5 10" id="KW-0067">ATP-binding</keyword>
<dbReference type="CDD" id="cd18807">
    <property type="entry name" value="SF1_C_UvrD"/>
    <property type="match status" value="1"/>
</dbReference>
<evidence type="ECO:0000259" key="12">
    <source>
        <dbReference type="PROSITE" id="PS51198"/>
    </source>
</evidence>
<comment type="similarity">
    <text evidence="1">Belongs to the helicase family. UvrD subfamily.</text>
</comment>
<feature type="binding site" evidence="10">
    <location>
        <begin position="24"/>
        <end position="31"/>
    </location>
    <ligand>
        <name>ATP</name>
        <dbReference type="ChEBI" id="CHEBI:30616"/>
    </ligand>
</feature>
<feature type="region of interest" description="Disordered" evidence="11">
    <location>
        <begin position="647"/>
        <end position="669"/>
    </location>
</feature>
<dbReference type="KEGG" id="lcre:Pla8534_41780"/>
<dbReference type="OrthoDB" id="9810135at2"/>
<dbReference type="GO" id="GO:0005829">
    <property type="term" value="C:cytosol"/>
    <property type="evidence" value="ECO:0007669"/>
    <property type="project" value="TreeGrafter"/>
</dbReference>
<dbReference type="Proteomes" id="UP000317648">
    <property type="component" value="Chromosome"/>
</dbReference>
<dbReference type="InterPro" id="IPR000212">
    <property type="entry name" value="DNA_helicase_UvrD/REP"/>
</dbReference>
<dbReference type="EC" id="5.6.2.4" evidence="8"/>
<comment type="catalytic activity">
    <reaction evidence="7">
        <text>Couples ATP hydrolysis with the unwinding of duplex DNA by translocating in the 3'-5' direction.</text>
        <dbReference type="EC" id="5.6.2.4"/>
    </reaction>
</comment>
<feature type="domain" description="UvrD-like helicase C-terminal" evidence="13">
    <location>
        <begin position="282"/>
        <end position="563"/>
    </location>
</feature>
<dbReference type="GO" id="GO:0005524">
    <property type="term" value="F:ATP binding"/>
    <property type="evidence" value="ECO:0007669"/>
    <property type="project" value="UniProtKB-UniRule"/>
</dbReference>
<organism evidence="14 15">
    <name type="scientific">Lignipirellula cremea</name>
    <dbReference type="NCBI Taxonomy" id="2528010"/>
    <lineage>
        <taxon>Bacteria</taxon>
        <taxon>Pseudomonadati</taxon>
        <taxon>Planctomycetota</taxon>
        <taxon>Planctomycetia</taxon>
        <taxon>Pirellulales</taxon>
        <taxon>Pirellulaceae</taxon>
        <taxon>Lignipirellula</taxon>
    </lineage>
</organism>
<evidence type="ECO:0000256" key="2">
    <source>
        <dbReference type="ARBA" id="ARBA00022741"/>
    </source>
</evidence>
<dbReference type="InterPro" id="IPR014017">
    <property type="entry name" value="DNA_helicase_UvrD-like_C"/>
</dbReference>
<evidence type="ECO:0000256" key="7">
    <source>
        <dbReference type="ARBA" id="ARBA00034617"/>
    </source>
</evidence>
<proteinExistence type="inferred from homology"/>
<protein>
    <recommendedName>
        <fullName evidence="8">DNA 3'-5' helicase</fullName>
        <ecNumber evidence="8">5.6.2.4</ecNumber>
    </recommendedName>
</protein>
<dbReference type="PANTHER" id="PTHR11070:SF64">
    <property type="entry name" value="ATP-DEPENDENT DNA HELICASE REP"/>
    <property type="match status" value="1"/>
</dbReference>
<dbReference type="InterPro" id="IPR013986">
    <property type="entry name" value="DExx_box_DNA_helicase_dom_sf"/>
</dbReference>
<keyword evidence="4 10" id="KW-0347">Helicase</keyword>
<evidence type="ECO:0000256" key="9">
    <source>
        <dbReference type="ARBA" id="ARBA00048988"/>
    </source>
</evidence>
<dbReference type="PROSITE" id="PS51217">
    <property type="entry name" value="UVRD_HELICASE_CTER"/>
    <property type="match status" value="1"/>
</dbReference>
<dbReference type="PANTHER" id="PTHR11070">
    <property type="entry name" value="UVRD / RECB / PCRA DNA HELICASE FAMILY MEMBER"/>
    <property type="match status" value="1"/>
</dbReference>
<dbReference type="Gene3D" id="1.10.10.160">
    <property type="match status" value="1"/>
</dbReference>
<feature type="domain" description="UvrD-like helicase ATP-binding" evidence="12">
    <location>
        <begin position="3"/>
        <end position="281"/>
    </location>
</feature>
<dbReference type="GO" id="GO:0003677">
    <property type="term" value="F:DNA binding"/>
    <property type="evidence" value="ECO:0007669"/>
    <property type="project" value="InterPro"/>
</dbReference>
<evidence type="ECO:0000256" key="11">
    <source>
        <dbReference type="SAM" id="MobiDB-lite"/>
    </source>
</evidence>
<dbReference type="InterPro" id="IPR014016">
    <property type="entry name" value="UvrD-like_ATP-bd"/>
</dbReference>
<evidence type="ECO:0000256" key="5">
    <source>
        <dbReference type="ARBA" id="ARBA00022840"/>
    </source>
</evidence>
<accession>A0A518DWZ2</accession>